<proteinExistence type="predicted"/>
<accession>A0A941FB09</accession>
<dbReference type="AlphaFoldDB" id="A0A941FB09"/>
<dbReference type="EMBL" id="JAGTAR010000066">
    <property type="protein sequence ID" value="MBR8538343.1"/>
    <property type="molecule type" value="Genomic_DNA"/>
</dbReference>
<keyword evidence="2" id="KW-1185">Reference proteome</keyword>
<protein>
    <submittedName>
        <fullName evidence="1">YdeI/OmpD-associated family protein</fullName>
    </submittedName>
</protein>
<comment type="caution">
    <text evidence="1">The sequence shown here is derived from an EMBL/GenBank/DDBJ whole genome shotgun (WGS) entry which is preliminary data.</text>
</comment>
<evidence type="ECO:0000313" key="1">
    <source>
        <dbReference type="EMBL" id="MBR8538343.1"/>
    </source>
</evidence>
<dbReference type="RefSeq" id="WP_212193366.1">
    <property type="nucleotide sequence ID" value="NZ_JAGTAR010000066.1"/>
</dbReference>
<gene>
    <name evidence="1" type="ORF">KDU71_22420</name>
</gene>
<reference evidence="1" key="2">
    <citation type="submission" date="2021-04" db="EMBL/GenBank/DDBJ databases">
        <authorList>
            <person name="Zhang T."/>
            <person name="Zhang Y."/>
            <person name="Lu D."/>
            <person name="Zuo D."/>
            <person name="Du Z."/>
        </authorList>
    </citation>
    <scope>NUCLEOTIDE SEQUENCE</scope>
    <source>
        <strain evidence="1">JR1</strain>
    </source>
</reference>
<organism evidence="1 2">
    <name type="scientific">Carboxylicivirga sediminis</name>
    <dbReference type="NCBI Taxonomy" id="2006564"/>
    <lineage>
        <taxon>Bacteria</taxon>
        <taxon>Pseudomonadati</taxon>
        <taxon>Bacteroidota</taxon>
        <taxon>Bacteroidia</taxon>
        <taxon>Marinilabiliales</taxon>
        <taxon>Marinilabiliaceae</taxon>
        <taxon>Carboxylicivirga</taxon>
    </lineage>
</organism>
<reference evidence="1" key="1">
    <citation type="journal article" date="2018" name="Int. J. Syst. Evol. Microbiol.">
        <title>Carboxylicivirga sediminis sp. nov., isolated from coastal sediment.</title>
        <authorList>
            <person name="Wang F.Q."/>
            <person name="Ren L.H."/>
            <person name="Zou R.J."/>
            <person name="Sun Y.Z."/>
            <person name="Liu X.J."/>
            <person name="Jiang F."/>
            <person name="Liu L.J."/>
        </authorList>
    </citation>
    <scope>NUCLEOTIDE SEQUENCE</scope>
    <source>
        <strain evidence="1">JR1</strain>
    </source>
</reference>
<evidence type="ECO:0000313" key="2">
    <source>
        <dbReference type="Proteomes" id="UP000679220"/>
    </source>
</evidence>
<name>A0A941FB09_9BACT</name>
<dbReference type="Proteomes" id="UP000679220">
    <property type="component" value="Unassembled WGS sequence"/>
</dbReference>
<sequence>MKKPDLYCPPNRQAWREWLAANHQQQAAVWLVLYKKQSPGHNLSWSEAVDEALCFGWIDSTKKTIDAERYQQYFTKRKAKSNWSKVNKAKVQTLIDQGLMEPAGYKSIEIAKANGSWTILDDVEALVLPGDLKAELAKRHGALEYFDGLSKSNKKILLHWVVSAKRPATRQKRITEIGENAANQLKPKQFR</sequence>
<dbReference type="Pfam" id="PF13376">
    <property type="entry name" value="OmdA"/>
    <property type="match status" value="1"/>
</dbReference>